<protein>
    <submittedName>
        <fullName evidence="6">Two component transcriptional regulator, LuxR family</fullName>
    </submittedName>
</protein>
<evidence type="ECO:0000313" key="7">
    <source>
        <dbReference type="Proteomes" id="UP000199771"/>
    </source>
</evidence>
<dbReference type="PRINTS" id="PR00038">
    <property type="entry name" value="HTHLUXR"/>
</dbReference>
<dbReference type="GO" id="GO:0000160">
    <property type="term" value="P:phosphorelay signal transduction system"/>
    <property type="evidence" value="ECO:0007669"/>
    <property type="project" value="InterPro"/>
</dbReference>
<dbReference type="CDD" id="cd17535">
    <property type="entry name" value="REC_NarL-like"/>
    <property type="match status" value="1"/>
</dbReference>
<dbReference type="AlphaFoldDB" id="A0A1I2J122"/>
<dbReference type="InterPro" id="IPR039420">
    <property type="entry name" value="WalR-like"/>
</dbReference>
<dbReference type="InterPro" id="IPR000792">
    <property type="entry name" value="Tscrpt_reg_LuxR_C"/>
</dbReference>
<dbReference type="Gene3D" id="3.40.50.2300">
    <property type="match status" value="1"/>
</dbReference>
<dbReference type="RefSeq" id="WP_200769552.1">
    <property type="nucleotide sequence ID" value="NZ_FOOC01000005.1"/>
</dbReference>
<reference evidence="6 7" key="1">
    <citation type="submission" date="2016-10" db="EMBL/GenBank/DDBJ databases">
        <authorList>
            <person name="de Groot N.N."/>
        </authorList>
    </citation>
    <scope>NUCLEOTIDE SEQUENCE [LARGE SCALE GENOMIC DNA]</scope>
    <source>
        <strain evidence="6 7">DSM 23609</strain>
    </source>
</reference>
<evidence type="ECO:0000259" key="5">
    <source>
        <dbReference type="PROSITE" id="PS50110"/>
    </source>
</evidence>
<dbReference type="InterPro" id="IPR016032">
    <property type="entry name" value="Sig_transdc_resp-reg_C-effctor"/>
</dbReference>
<sequence length="219" mass="23592">MKKIERALVVEDVASAAAWLSGLLQEVFDCEIYVAASVREGQRKLSMYQPDLVLVDLGLPDGSGIDLLRFAAQQYPECLRVVTTIYADDEHLFAALRAGVQGYLLKDEPDAKVRRALRSIADGEPPLSALVAQRMLAAFGAPPVQAAVDGGPEEEEAALSPREREVLMLIAKGMRLPEVAEMLGISRNTAAGYIKSVYRKLGVSSRAEAALKAANLGLV</sequence>
<evidence type="ECO:0000256" key="3">
    <source>
        <dbReference type="PROSITE-ProRule" id="PRU00169"/>
    </source>
</evidence>
<evidence type="ECO:0000313" key="6">
    <source>
        <dbReference type="EMBL" id="SFF48174.1"/>
    </source>
</evidence>
<dbReference type="Gene3D" id="1.10.10.10">
    <property type="entry name" value="Winged helix-like DNA-binding domain superfamily/Winged helix DNA-binding domain"/>
    <property type="match status" value="1"/>
</dbReference>
<keyword evidence="1 3" id="KW-0597">Phosphoprotein</keyword>
<dbReference type="InterPro" id="IPR001789">
    <property type="entry name" value="Sig_transdc_resp-reg_receiver"/>
</dbReference>
<dbReference type="SUPFAM" id="SSF46894">
    <property type="entry name" value="C-terminal effector domain of the bipartite response regulators"/>
    <property type="match status" value="1"/>
</dbReference>
<dbReference type="GO" id="GO:0003677">
    <property type="term" value="F:DNA binding"/>
    <property type="evidence" value="ECO:0007669"/>
    <property type="project" value="UniProtKB-KW"/>
</dbReference>
<dbReference type="InterPro" id="IPR036388">
    <property type="entry name" value="WH-like_DNA-bd_sf"/>
</dbReference>
<evidence type="ECO:0000259" key="4">
    <source>
        <dbReference type="PROSITE" id="PS50043"/>
    </source>
</evidence>
<dbReference type="SMART" id="SM00421">
    <property type="entry name" value="HTH_LUXR"/>
    <property type="match status" value="1"/>
</dbReference>
<dbReference type="SMART" id="SM00448">
    <property type="entry name" value="REC"/>
    <property type="match status" value="1"/>
</dbReference>
<keyword evidence="7" id="KW-1185">Reference proteome</keyword>
<organism evidence="6 7">
    <name type="scientific">Fontimonas thermophila</name>
    <dbReference type="NCBI Taxonomy" id="1076937"/>
    <lineage>
        <taxon>Bacteria</taxon>
        <taxon>Pseudomonadati</taxon>
        <taxon>Pseudomonadota</taxon>
        <taxon>Gammaproteobacteria</taxon>
        <taxon>Nevskiales</taxon>
        <taxon>Nevskiaceae</taxon>
        <taxon>Fontimonas</taxon>
    </lineage>
</organism>
<evidence type="ECO:0000256" key="2">
    <source>
        <dbReference type="ARBA" id="ARBA00023125"/>
    </source>
</evidence>
<dbReference type="Proteomes" id="UP000199771">
    <property type="component" value="Unassembled WGS sequence"/>
</dbReference>
<feature type="domain" description="Response regulatory" evidence="5">
    <location>
        <begin position="6"/>
        <end position="121"/>
    </location>
</feature>
<name>A0A1I2J122_9GAMM</name>
<evidence type="ECO:0000256" key="1">
    <source>
        <dbReference type="ARBA" id="ARBA00022553"/>
    </source>
</evidence>
<dbReference type="PROSITE" id="PS50110">
    <property type="entry name" value="RESPONSE_REGULATORY"/>
    <property type="match status" value="1"/>
</dbReference>
<dbReference type="Pfam" id="PF00196">
    <property type="entry name" value="GerE"/>
    <property type="match status" value="1"/>
</dbReference>
<dbReference type="PANTHER" id="PTHR43214">
    <property type="entry name" value="TWO-COMPONENT RESPONSE REGULATOR"/>
    <property type="match status" value="1"/>
</dbReference>
<dbReference type="GO" id="GO:0006355">
    <property type="term" value="P:regulation of DNA-templated transcription"/>
    <property type="evidence" value="ECO:0007669"/>
    <property type="project" value="InterPro"/>
</dbReference>
<feature type="modified residue" description="4-aspartylphosphate" evidence="3">
    <location>
        <position position="56"/>
    </location>
</feature>
<proteinExistence type="predicted"/>
<dbReference type="InterPro" id="IPR011006">
    <property type="entry name" value="CheY-like_superfamily"/>
</dbReference>
<dbReference type="EMBL" id="FOOC01000005">
    <property type="protein sequence ID" value="SFF48174.1"/>
    <property type="molecule type" value="Genomic_DNA"/>
</dbReference>
<accession>A0A1I2J122</accession>
<dbReference type="SUPFAM" id="SSF52172">
    <property type="entry name" value="CheY-like"/>
    <property type="match status" value="1"/>
</dbReference>
<keyword evidence="2" id="KW-0238">DNA-binding</keyword>
<dbReference type="STRING" id="1076937.SAMN04488120_105112"/>
<dbReference type="Pfam" id="PF00072">
    <property type="entry name" value="Response_reg"/>
    <property type="match status" value="1"/>
</dbReference>
<dbReference type="InterPro" id="IPR058245">
    <property type="entry name" value="NreC/VraR/RcsB-like_REC"/>
</dbReference>
<dbReference type="PROSITE" id="PS50043">
    <property type="entry name" value="HTH_LUXR_2"/>
    <property type="match status" value="1"/>
</dbReference>
<feature type="domain" description="HTH luxR-type" evidence="4">
    <location>
        <begin position="152"/>
        <end position="217"/>
    </location>
</feature>
<dbReference type="CDD" id="cd06170">
    <property type="entry name" value="LuxR_C_like"/>
    <property type="match status" value="1"/>
</dbReference>
<gene>
    <name evidence="6" type="ORF">SAMN04488120_105112</name>
</gene>